<evidence type="ECO:0000313" key="2">
    <source>
        <dbReference type="Proteomes" id="UP000237271"/>
    </source>
</evidence>
<proteinExistence type="predicted"/>
<name>A0A2P4XFI8_9STRA</name>
<dbReference type="Proteomes" id="UP000237271">
    <property type="component" value="Unassembled WGS sequence"/>
</dbReference>
<protein>
    <submittedName>
        <fullName evidence="1">Uncharacterized protein</fullName>
    </submittedName>
</protein>
<keyword evidence="2" id="KW-1185">Reference proteome</keyword>
<dbReference type="AlphaFoldDB" id="A0A2P4XFI8"/>
<dbReference type="EMBL" id="NCKW01011136">
    <property type="protein sequence ID" value="POM64306.1"/>
    <property type="molecule type" value="Genomic_DNA"/>
</dbReference>
<comment type="caution">
    <text evidence="1">The sequence shown here is derived from an EMBL/GenBank/DDBJ whole genome shotgun (WGS) entry which is preliminary data.</text>
</comment>
<evidence type="ECO:0000313" key="1">
    <source>
        <dbReference type="EMBL" id="POM64306.1"/>
    </source>
</evidence>
<reference evidence="1 2" key="1">
    <citation type="journal article" date="2017" name="Genome Biol. Evol.">
        <title>Phytophthora megakarya and P. palmivora, closely related causal agents of cacao black pod rot, underwent increases in genome sizes and gene numbers by different mechanisms.</title>
        <authorList>
            <person name="Ali S.S."/>
            <person name="Shao J."/>
            <person name="Lary D.J."/>
            <person name="Kronmiller B."/>
            <person name="Shen D."/>
            <person name="Strem M.D."/>
            <person name="Amoako-Attah I."/>
            <person name="Akrofi A.Y."/>
            <person name="Begoude B.A."/>
            <person name="Ten Hoopen G.M."/>
            <person name="Coulibaly K."/>
            <person name="Kebe B.I."/>
            <person name="Melnick R.L."/>
            <person name="Guiltinan M.J."/>
            <person name="Tyler B.M."/>
            <person name="Meinhardt L.W."/>
            <person name="Bailey B.A."/>
        </authorList>
    </citation>
    <scope>NUCLEOTIDE SEQUENCE [LARGE SCALE GENOMIC DNA]</scope>
    <source>
        <strain evidence="2">sbr112.9</strain>
    </source>
</reference>
<organism evidence="1 2">
    <name type="scientific">Phytophthora palmivora</name>
    <dbReference type="NCBI Taxonomy" id="4796"/>
    <lineage>
        <taxon>Eukaryota</taxon>
        <taxon>Sar</taxon>
        <taxon>Stramenopiles</taxon>
        <taxon>Oomycota</taxon>
        <taxon>Peronosporomycetes</taxon>
        <taxon>Peronosporales</taxon>
        <taxon>Peronosporaceae</taxon>
        <taxon>Phytophthora</taxon>
    </lineage>
</organism>
<sequence>MYHDTIYNRTAASLAGRLPFQYGNTRERFKLPHVILSAIRCTNEAEMSGTHWQFEVKFWKEYGSFPTSAIYNADETAVYFDMPPHKI</sequence>
<accession>A0A2P4XFI8</accession>
<dbReference type="OrthoDB" id="124690at2759"/>
<gene>
    <name evidence="1" type="ORF">PHPALM_20190</name>
</gene>